<gene>
    <name evidence="3" type="ORF">BDV96DRAFT_586156</name>
</gene>
<feature type="compositionally biased region" description="Pro residues" evidence="1">
    <location>
        <begin position="204"/>
        <end position="222"/>
    </location>
</feature>
<dbReference type="OrthoDB" id="2384350at2759"/>
<organism evidence="3 4">
    <name type="scientific">Lophiotrema nucula</name>
    <dbReference type="NCBI Taxonomy" id="690887"/>
    <lineage>
        <taxon>Eukaryota</taxon>
        <taxon>Fungi</taxon>
        <taxon>Dikarya</taxon>
        <taxon>Ascomycota</taxon>
        <taxon>Pezizomycotina</taxon>
        <taxon>Dothideomycetes</taxon>
        <taxon>Pleosporomycetidae</taxon>
        <taxon>Pleosporales</taxon>
        <taxon>Lophiotremataceae</taxon>
        <taxon>Lophiotrema</taxon>
    </lineage>
</organism>
<feature type="compositionally biased region" description="Polar residues" evidence="1">
    <location>
        <begin position="166"/>
        <end position="177"/>
    </location>
</feature>
<dbReference type="EMBL" id="ML977343">
    <property type="protein sequence ID" value="KAF2109287.1"/>
    <property type="molecule type" value="Genomic_DNA"/>
</dbReference>
<evidence type="ECO:0000259" key="2">
    <source>
        <dbReference type="PROSITE" id="PS50172"/>
    </source>
</evidence>
<proteinExistence type="predicted"/>
<feature type="compositionally biased region" description="Polar residues" evidence="1">
    <location>
        <begin position="191"/>
        <end position="202"/>
    </location>
</feature>
<feature type="compositionally biased region" description="Basic residues" evidence="1">
    <location>
        <begin position="98"/>
        <end position="109"/>
    </location>
</feature>
<protein>
    <recommendedName>
        <fullName evidence="2">BRCT domain-containing protein</fullName>
    </recommendedName>
</protein>
<feature type="compositionally biased region" description="Polar residues" evidence="1">
    <location>
        <begin position="259"/>
        <end position="270"/>
    </location>
</feature>
<feature type="compositionally biased region" description="Polar residues" evidence="1">
    <location>
        <begin position="1"/>
        <end position="14"/>
    </location>
</feature>
<feature type="compositionally biased region" description="Low complexity" evidence="1">
    <location>
        <begin position="37"/>
        <end position="47"/>
    </location>
</feature>
<keyword evidence="4" id="KW-1185">Reference proteome</keyword>
<evidence type="ECO:0000313" key="3">
    <source>
        <dbReference type="EMBL" id="KAF2109287.1"/>
    </source>
</evidence>
<feature type="domain" description="BRCT" evidence="2">
    <location>
        <begin position="340"/>
        <end position="435"/>
    </location>
</feature>
<reference evidence="3" key="1">
    <citation type="journal article" date="2020" name="Stud. Mycol.">
        <title>101 Dothideomycetes genomes: a test case for predicting lifestyles and emergence of pathogens.</title>
        <authorList>
            <person name="Haridas S."/>
            <person name="Albert R."/>
            <person name="Binder M."/>
            <person name="Bloem J."/>
            <person name="Labutti K."/>
            <person name="Salamov A."/>
            <person name="Andreopoulos B."/>
            <person name="Baker S."/>
            <person name="Barry K."/>
            <person name="Bills G."/>
            <person name="Bluhm B."/>
            <person name="Cannon C."/>
            <person name="Castanera R."/>
            <person name="Culley D."/>
            <person name="Daum C."/>
            <person name="Ezra D."/>
            <person name="Gonzalez J."/>
            <person name="Henrissat B."/>
            <person name="Kuo A."/>
            <person name="Liang C."/>
            <person name="Lipzen A."/>
            <person name="Lutzoni F."/>
            <person name="Magnuson J."/>
            <person name="Mondo S."/>
            <person name="Nolan M."/>
            <person name="Ohm R."/>
            <person name="Pangilinan J."/>
            <person name="Park H.-J."/>
            <person name="Ramirez L."/>
            <person name="Alfaro M."/>
            <person name="Sun H."/>
            <person name="Tritt A."/>
            <person name="Yoshinaga Y."/>
            <person name="Zwiers L.-H."/>
            <person name="Turgeon B."/>
            <person name="Goodwin S."/>
            <person name="Spatafora J."/>
            <person name="Crous P."/>
            <person name="Grigoriev I."/>
        </authorList>
    </citation>
    <scope>NUCLEOTIDE SEQUENCE</scope>
    <source>
        <strain evidence="3">CBS 627.86</strain>
    </source>
</reference>
<evidence type="ECO:0000313" key="4">
    <source>
        <dbReference type="Proteomes" id="UP000799770"/>
    </source>
</evidence>
<evidence type="ECO:0000256" key="1">
    <source>
        <dbReference type="SAM" id="MobiDB-lite"/>
    </source>
</evidence>
<dbReference type="AlphaFoldDB" id="A0A6A5YS62"/>
<dbReference type="PROSITE" id="PS50172">
    <property type="entry name" value="BRCT"/>
    <property type="match status" value="1"/>
</dbReference>
<dbReference type="InterPro" id="IPR001357">
    <property type="entry name" value="BRCT_dom"/>
</dbReference>
<feature type="region of interest" description="Disordered" evidence="1">
    <location>
        <begin position="1"/>
        <end position="227"/>
    </location>
</feature>
<dbReference type="InterPro" id="IPR036420">
    <property type="entry name" value="BRCT_dom_sf"/>
</dbReference>
<dbReference type="Gene3D" id="3.40.50.10190">
    <property type="entry name" value="BRCT domain"/>
    <property type="match status" value="1"/>
</dbReference>
<dbReference type="Proteomes" id="UP000799770">
    <property type="component" value="Unassembled WGS sequence"/>
</dbReference>
<sequence>MVATRSQRAATSGNAPAPTPPSTLNAPPKRAARGRKQAAPLEEAPKPATKPAPKPAPKRKASTDTKAAPKRRKQDDATAPAPTLNPVEPLQPPTSKTVPKRQTTKRAAKKQAAPATEAPKREVPQPEVPQPEVSKREAPKRELRSRKRAAEETTPAPTVVKKTRIEPNTPQHASKPTSPLKISPIRPAAAQLQTIEPLQEVQSSPPPSPLKMSPVRPPPAPMSPLKASPRRFVSSLRALAGFAATPFKSAVRSPEKTQVEQPISSQTLDANTPKAPEVNLRPISEVSPVPTPEVSSAPMPEVRSALRSPEKLESKTPKKAVQWNETPQSTPADDNTSFLMPDGPLSGLRVFFDIKSNGQSQNHFFLGMLEPLGAQAVPYWTSDAMGVTHVVFKDGDSSTLAKVQASNGAVKCVTLEWAFQCEKFAEHIAETPFLVDTDRSKPPRVPLTPLTKSTYSMLNAMTAPRPTKSSFLGASARKLPQSAFKLKDATFTPARTPSKFYDENEENVLKTPASVSNLSMVSIATLPSTPGASEFDLDNPIPLAKSAPASPEDEEIRYFFTMSKSVPSTPNKYPKIRKAFF</sequence>
<accession>A0A6A5YS62</accession>
<dbReference type="SUPFAM" id="SSF52113">
    <property type="entry name" value="BRCT domain"/>
    <property type="match status" value="1"/>
</dbReference>
<feature type="compositionally biased region" description="Basic and acidic residues" evidence="1">
    <location>
        <begin position="133"/>
        <end position="142"/>
    </location>
</feature>
<feature type="region of interest" description="Disordered" evidence="1">
    <location>
        <begin position="248"/>
        <end position="337"/>
    </location>
</feature>
<name>A0A6A5YS62_9PLEO</name>
<feature type="compositionally biased region" description="Polar residues" evidence="1">
    <location>
        <begin position="323"/>
        <end position="337"/>
    </location>
</feature>